<dbReference type="Proteomes" id="UP000008837">
    <property type="component" value="Unassembled WGS sequence"/>
</dbReference>
<dbReference type="Pfam" id="PF08613">
    <property type="entry name" value="Cyclin"/>
    <property type="match status" value="1"/>
</dbReference>
<feature type="region of interest" description="Disordered" evidence="1">
    <location>
        <begin position="288"/>
        <end position="337"/>
    </location>
</feature>
<dbReference type="GO" id="GO:0016538">
    <property type="term" value="F:cyclin-dependent protein serine/threonine kinase regulator activity"/>
    <property type="evidence" value="ECO:0007669"/>
    <property type="project" value="TreeGrafter"/>
</dbReference>
<feature type="region of interest" description="Disordered" evidence="1">
    <location>
        <begin position="360"/>
        <end position="381"/>
    </location>
</feature>
<comment type="caution">
    <text evidence="2">The sequence shown here is derived from an EMBL/GenBank/DDBJ whole genome shotgun (WGS) entry which is preliminary data.</text>
</comment>
<keyword evidence="3" id="KW-1185">Reference proteome</keyword>
<dbReference type="VEuPathDB" id="FungiDB:MGL_4079"/>
<evidence type="ECO:0000256" key="1">
    <source>
        <dbReference type="SAM" id="MobiDB-lite"/>
    </source>
</evidence>
<dbReference type="KEGG" id="mgl:MGL_4079"/>
<dbReference type="PANTHER" id="PTHR15615:SF27">
    <property type="entry name" value="PHO85 CYCLIN CLG1"/>
    <property type="match status" value="1"/>
</dbReference>
<dbReference type="InParanoid" id="A8QD11"/>
<evidence type="ECO:0000313" key="3">
    <source>
        <dbReference type="Proteomes" id="UP000008837"/>
    </source>
</evidence>
<accession>A8QD11</accession>
<dbReference type="GO" id="GO:0005634">
    <property type="term" value="C:nucleus"/>
    <property type="evidence" value="ECO:0007669"/>
    <property type="project" value="TreeGrafter"/>
</dbReference>
<gene>
    <name evidence="2" type="ORF">MGL_4079</name>
</gene>
<dbReference type="OrthoDB" id="244495at2759"/>
<dbReference type="InterPro" id="IPR013922">
    <property type="entry name" value="Cyclin_PHO80-like"/>
</dbReference>
<protein>
    <recommendedName>
        <fullName evidence="4">Cyclin N-terminal domain-containing protein</fullName>
    </recommendedName>
</protein>
<dbReference type="CDD" id="cd20557">
    <property type="entry name" value="CYCLIN_ScPCL1-like"/>
    <property type="match status" value="1"/>
</dbReference>
<organism evidence="2 3">
    <name type="scientific">Malassezia globosa (strain ATCC MYA-4612 / CBS 7966)</name>
    <name type="common">Dandruff-associated fungus</name>
    <dbReference type="NCBI Taxonomy" id="425265"/>
    <lineage>
        <taxon>Eukaryota</taxon>
        <taxon>Fungi</taxon>
        <taxon>Dikarya</taxon>
        <taxon>Basidiomycota</taxon>
        <taxon>Ustilaginomycotina</taxon>
        <taxon>Malasseziomycetes</taxon>
        <taxon>Malasseziales</taxon>
        <taxon>Malasseziaceae</taxon>
        <taxon>Malassezia</taxon>
    </lineage>
</organism>
<sequence length="556" mass="60742">MANMMVSTHSGLPYMSRSGSDTGVQYERTVPFLDPGSYAPPVYMCVPPPAPRPQAARAYIQPQFMVPAYPPDAWYNAASLVPPHLQQHGWMPMPTTYALGPPMCAWDPHRHGYDQQHYGQAPRGGRDHSQEQHGPQHGHGRSQSFGFGHAHMPVHGLAPFHQSWGAASHETWNAWPPFPPPASYMLPSFSIQASVPNHRSDSTVSGAGLTQRVAASPVASAAAAVAAAPESAPPLPLEKTAVVLSDFGAEAVWKASAEIVGLRRSTTRSGARLSSFPEVRSLSPEALAHDENLSSSSHSSHSFAEPTTPPSPTPATAGKTLSEPTHEANLSPARDERSADLHRLVRAMGHMQQRPFPSLGHCSAHHSRMPSSERRARTPMKREREHSVLLGEVSPAFRHFTHQVLAQTLVSPMTLLLALHYVHMLQGTMWPDDGSGETHTALSLLAHPISTAPFKLLTLGLMMANKFLDDHTFLNKTWHEVTGIPLDELNRMESFFLCRTQFQLSVSDSAWRQHVQAVRAEVYVSESQEKNATSDSSRVVDTLDHILAAHVSGLCI</sequence>
<dbReference type="GO" id="GO:0019901">
    <property type="term" value="F:protein kinase binding"/>
    <property type="evidence" value="ECO:0007669"/>
    <property type="project" value="InterPro"/>
</dbReference>
<reference evidence="2 3" key="1">
    <citation type="journal article" date="2007" name="Proc. Natl. Acad. Sci. U.S.A.">
        <title>Dandruff-associated Malassezia genomes reveal convergent and divergent virulence traits shared with plant and human fungal pathogens.</title>
        <authorList>
            <person name="Xu J."/>
            <person name="Saunders C.W."/>
            <person name="Hu P."/>
            <person name="Grant R.A."/>
            <person name="Boekhout T."/>
            <person name="Kuramae E.E."/>
            <person name="Kronstad J.W."/>
            <person name="Deangelis Y.M."/>
            <person name="Reeder N.L."/>
            <person name="Johnstone K.R."/>
            <person name="Leland M."/>
            <person name="Fieno A.M."/>
            <person name="Begley W.M."/>
            <person name="Sun Y."/>
            <person name="Lacey M.P."/>
            <person name="Chaudhary T."/>
            <person name="Keough T."/>
            <person name="Chu L."/>
            <person name="Sears R."/>
            <person name="Yuan B."/>
            <person name="Dawson T.L.Jr."/>
        </authorList>
    </citation>
    <scope>NUCLEOTIDE SEQUENCE [LARGE SCALE GENOMIC DNA]</scope>
    <source>
        <strain evidence="3">ATCC MYA-4612 / CBS 7966</strain>
    </source>
</reference>
<dbReference type="AlphaFoldDB" id="A8QD11"/>
<feature type="compositionally biased region" description="Basic and acidic residues" evidence="1">
    <location>
        <begin position="371"/>
        <end position="381"/>
    </location>
</feature>
<name>A8QD11_MALGO</name>
<feature type="region of interest" description="Disordered" evidence="1">
    <location>
        <begin position="110"/>
        <end position="148"/>
    </location>
</feature>
<dbReference type="GO" id="GO:0000307">
    <property type="term" value="C:cyclin-dependent protein kinase holoenzyme complex"/>
    <property type="evidence" value="ECO:0007669"/>
    <property type="project" value="TreeGrafter"/>
</dbReference>
<dbReference type="STRING" id="425265.A8QD11"/>
<proteinExistence type="predicted"/>
<dbReference type="EMBL" id="AAYY01000020">
    <property type="protein sequence ID" value="EDP41530.1"/>
    <property type="molecule type" value="Genomic_DNA"/>
</dbReference>
<dbReference type="GeneID" id="5853090"/>
<evidence type="ECO:0000313" key="2">
    <source>
        <dbReference type="EMBL" id="EDP41530.1"/>
    </source>
</evidence>
<dbReference type="PANTHER" id="PTHR15615">
    <property type="match status" value="1"/>
</dbReference>
<dbReference type="RefSeq" id="XP_001728744.1">
    <property type="nucleotide sequence ID" value="XM_001728692.1"/>
</dbReference>
<evidence type="ECO:0008006" key="4">
    <source>
        <dbReference type="Google" id="ProtNLM"/>
    </source>
</evidence>
<dbReference type="Gene3D" id="1.10.472.10">
    <property type="entry name" value="Cyclin-like"/>
    <property type="match status" value="1"/>
</dbReference>